<feature type="compositionally biased region" description="Polar residues" evidence="1">
    <location>
        <begin position="213"/>
        <end position="230"/>
    </location>
</feature>
<comment type="caution">
    <text evidence="2">The sequence shown here is derived from an EMBL/GenBank/DDBJ whole genome shotgun (WGS) entry which is preliminary data.</text>
</comment>
<dbReference type="Proteomes" id="UP001316803">
    <property type="component" value="Unassembled WGS sequence"/>
</dbReference>
<evidence type="ECO:0000313" key="3">
    <source>
        <dbReference type="Proteomes" id="UP001316803"/>
    </source>
</evidence>
<gene>
    <name evidence="2" type="ORF">OHC33_005672</name>
</gene>
<feature type="compositionally biased region" description="Polar residues" evidence="1">
    <location>
        <begin position="155"/>
        <end position="166"/>
    </location>
</feature>
<proteinExistence type="predicted"/>
<keyword evidence="3" id="KW-1185">Reference proteome</keyword>
<feature type="region of interest" description="Disordered" evidence="1">
    <location>
        <begin position="200"/>
        <end position="230"/>
    </location>
</feature>
<name>A0AAN8I5K0_9EURO</name>
<evidence type="ECO:0000256" key="1">
    <source>
        <dbReference type="SAM" id="MobiDB-lite"/>
    </source>
</evidence>
<accession>A0AAN8I5K0</accession>
<protein>
    <submittedName>
        <fullName evidence="2">Uncharacterized protein</fullName>
    </submittedName>
</protein>
<evidence type="ECO:0000313" key="2">
    <source>
        <dbReference type="EMBL" id="KAK5953104.1"/>
    </source>
</evidence>
<reference evidence="2 3" key="1">
    <citation type="submission" date="2022-12" db="EMBL/GenBank/DDBJ databases">
        <title>Genomic features and morphological characterization of a novel Knufia sp. strain isolated from spacecraft assembly facility.</title>
        <authorList>
            <person name="Teixeira M."/>
            <person name="Chander A.M."/>
            <person name="Stajich J.E."/>
            <person name="Venkateswaran K."/>
        </authorList>
    </citation>
    <scope>NUCLEOTIDE SEQUENCE [LARGE SCALE GENOMIC DNA]</scope>
    <source>
        <strain evidence="2 3">FJI-L2-BK-P2</strain>
    </source>
</reference>
<sequence>MDEAFQRMNLAGKQEPMTTARVRRKEVAESLRLARNASTSNQAKIDGLVRETLVAETTINEALSIRAWATMFIAAAPFTSSILFAKIEPALQAAQASLEESEQVLQLNRRAVVSNRKSIEMHEEIVARARMAIRDSLATLRTLQGPGASSRGLFSKSSTEQDTRTPSVGPDDHRNDVGELTKAFQCTNINFTKMQDRATTVPASDEPCALRKPSSQVYGGGKSSKTNVSPSIFRPARLNIDLSKLQYGAQQTPPTSRKSRLECLPTELLQIILCEVPLSKSGYRNLVLTCSRIKDIVQSSSFRNDHLGKKMEPGIALFRDLYSTLKTGFTHPSKWIHLLLNHRFIVTTIAMGMKFNHLYCGLSSASASTLDWRTIISRSMKHLFTTAVAVLKFLHHLTRHLQAPSHESFQFMAMVVLRLLPKPLILLLRWAFYLSWLQFQRLGMASMFVPQEPELSKSYGPVPRPNPGNPQPSQASLIPPFGANLPLPETRCLFMVECALLFGPASGMISKLFNRLRGPLSGPFYWFLRDSALQVLSAHPAPRQMHDGRYIMFPALGQVFNKRYNELKFPQALEEPPVPYPPGWATHIERIIAESTLPIIDMIEEVDFSKVGRLLWEQAVVYLNEVEKKKKKKEEVAKQS</sequence>
<feature type="region of interest" description="Disordered" evidence="1">
    <location>
        <begin position="1"/>
        <end position="22"/>
    </location>
</feature>
<dbReference type="AlphaFoldDB" id="A0AAN8I5K0"/>
<feature type="region of interest" description="Disordered" evidence="1">
    <location>
        <begin position="143"/>
        <end position="176"/>
    </location>
</feature>
<organism evidence="2 3">
    <name type="scientific">Knufia fluminis</name>
    <dbReference type="NCBI Taxonomy" id="191047"/>
    <lineage>
        <taxon>Eukaryota</taxon>
        <taxon>Fungi</taxon>
        <taxon>Dikarya</taxon>
        <taxon>Ascomycota</taxon>
        <taxon>Pezizomycotina</taxon>
        <taxon>Eurotiomycetes</taxon>
        <taxon>Chaetothyriomycetidae</taxon>
        <taxon>Chaetothyriales</taxon>
        <taxon>Trichomeriaceae</taxon>
        <taxon>Knufia</taxon>
    </lineage>
</organism>
<dbReference type="EMBL" id="JAKLMC020000012">
    <property type="protein sequence ID" value="KAK5953104.1"/>
    <property type="molecule type" value="Genomic_DNA"/>
</dbReference>